<dbReference type="UniPathway" id="UPA00094"/>
<evidence type="ECO:0000256" key="2">
    <source>
        <dbReference type="ARBA" id="ARBA00017562"/>
    </source>
</evidence>
<dbReference type="InterPro" id="IPR050709">
    <property type="entry name" value="Biotin_Carboxyl_Carrier/Decarb"/>
</dbReference>
<comment type="caution">
    <text evidence="6">The sequence shown here is derived from an EMBL/GenBank/DDBJ whole genome shotgun (WGS) entry which is preliminary data.</text>
</comment>
<dbReference type="CDD" id="cd06850">
    <property type="entry name" value="biotinyl_domain"/>
    <property type="match status" value="1"/>
</dbReference>
<dbReference type="PROSITE" id="PS50968">
    <property type="entry name" value="BIOTINYL_LIPOYL"/>
    <property type="match status" value="1"/>
</dbReference>
<dbReference type="PRINTS" id="PR01071">
    <property type="entry name" value="ACOABIOTINCC"/>
</dbReference>
<accession>A0A844XBI9</accession>
<evidence type="ECO:0000256" key="1">
    <source>
        <dbReference type="ARBA" id="ARBA00003761"/>
    </source>
</evidence>
<reference evidence="6 7" key="1">
    <citation type="submission" date="2019-12" db="EMBL/GenBank/DDBJ databases">
        <authorList>
            <person name="Lee S.D."/>
        </authorList>
    </citation>
    <scope>NUCLEOTIDE SEQUENCE [LARGE SCALE GENOMIC DNA]</scope>
    <source>
        <strain evidence="6 7">GH3-10</strain>
    </source>
</reference>
<protein>
    <recommendedName>
        <fullName evidence="2 4">Biotin carboxyl carrier protein of acetyl-CoA carboxylase</fullName>
    </recommendedName>
</protein>
<dbReference type="AlphaFoldDB" id="A0A844XBI9"/>
<reference evidence="6 7" key="2">
    <citation type="submission" date="2020-02" db="EMBL/GenBank/DDBJ databases">
        <title>Erythrobacter dongmakensis sp. nov., isolated from a tidal mudflat.</title>
        <authorList>
            <person name="Kim I.S."/>
        </authorList>
    </citation>
    <scope>NUCLEOTIDE SEQUENCE [LARGE SCALE GENOMIC DNA]</scope>
    <source>
        <strain evidence="6 7">GH3-10</strain>
    </source>
</reference>
<keyword evidence="4" id="KW-0276">Fatty acid metabolism</keyword>
<dbReference type="EMBL" id="WUBR01000001">
    <property type="protein sequence ID" value="MWV27149.1"/>
    <property type="molecule type" value="Genomic_DNA"/>
</dbReference>
<dbReference type="PANTHER" id="PTHR45266">
    <property type="entry name" value="OXALOACETATE DECARBOXYLASE ALPHA CHAIN"/>
    <property type="match status" value="1"/>
</dbReference>
<dbReference type="Proteomes" id="UP000461409">
    <property type="component" value="Unassembled WGS sequence"/>
</dbReference>
<evidence type="ECO:0000256" key="4">
    <source>
        <dbReference type="RuleBase" id="RU364072"/>
    </source>
</evidence>
<dbReference type="InterPro" id="IPR001249">
    <property type="entry name" value="AcCoA_biotinCC"/>
</dbReference>
<dbReference type="SUPFAM" id="SSF51230">
    <property type="entry name" value="Single hybrid motif"/>
    <property type="match status" value="1"/>
</dbReference>
<evidence type="ECO:0000313" key="7">
    <source>
        <dbReference type="Proteomes" id="UP000461409"/>
    </source>
</evidence>
<evidence type="ECO:0000259" key="5">
    <source>
        <dbReference type="PROSITE" id="PS50968"/>
    </source>
</evidence>
<keyword evidence="4" id="KW-0275">Fatty acid biosynthesis</keyword>
<organism evidence="6 7">
    <name type="scientific">Aurantiacibacter rhizosphaerae</name>
    <dbReference type="NCBI Taxonomy" id="2691582"/>
    <lineage>
        <taxon>Bacteria</taxon>
        <taxon>Pseudomonadati</taxon>
        <taxon>Pseudomonadota</taxon>
        <taxon>Alphaproteobacteria</taxon>
        <taxon>Sphingomonadales</taxon>
        <taxon>Erythrobacteraceae</taxon>
        <taxon>Aurantiacibacter</taxon>
    </lineage>
</organism>
<keyword evidence="7" id="KW-1185">Reference proteome</keyword>
<dbReference type="RefSeq" id="WP_160484748.1">
    <property type="nucleotide sequence ID" value="NZ_WUBR01000001.1"/>
</dbReference>
<comment type="pathway">
    <text evidence="4">Lipid metabolism; fatty acid biosynthesis.</text>
</comment>
<dbReference type="PANTHER" id="PTHR45266:SF3">
    <property type="entry name" value="OXALOACETATE DECARBOXYLASE ALPHA CHAIN"/>
    <property type="match status" value="1"/>
</dbReference>
<sequence>MSKLPLTPDAVSEIVAIIDGSGYDHLDIKTDAFRLRLRREGGGDGSADGWTQDWSFSEAEAPAGGDKVATVAELPDGLLGIAAPLPGTFYRAPQPGAPPFVEEGETVDENTVVGIIETMKLMNPVHAGCSGTIEKVVVNDATMVDGGATIMHVRPA</sequence>
<dbReference type="InterPro" id="IPR011053">
    <property type="entry name" value="Single_hybrid_motif"/>
</dbReference>
<feature type="domain" description="Lipoyl-binding" evidence="5">
    <location>
        <begin position="69"/>
        <end position="154"/>
    </location>
</feature>
<dbReference type="Gene3D" id="2.40.50.100">
    <property type="match status" value="1"/>
</dbReference>
<name>A0A844XBI9_9SPHN</name>
<dbReference type="GO" id="GO:0009317">
    <property type="term" value="C:acetyl-CoA carboxylase complex"/>
    <property type="evidence" value="ECO:0007669"/>
    <property type="project" value="InterPro"/>
</dbReference>
<dbReference type="Pfam" id="PF00364">
    <property type="entry name" value="Biotin_lipoyl"/>
    <property type="match status" value="1"/>
</dbReference>
<evidence type="ECO:0000313" key="6">
    <source>
        <dbReference type="EMBL" id="MWV27149.1"/>
    </source>
</evidence>
<evidence type="ECO:0000256" key="3">
    <source>
        <dbReference type="ARBA" id="ARBA00023267"/>
    </source>
</evidence>
<keyword evidence="3 4" id="KW-0092">Biotin</keyword>
<gene>
    <name evidence="6" type="ORF">GRF63_04445</name>
</gene>
<comment type="function">
    <text evidence="1 4">This protein is a component of the acetyl coenzyme A carboxylase complex; first, biotin carboxylase catalyzes the carboxylation of the carrier protein and then the transcarboxylase transfers the carboxyl group to form malonyl-CoA.</text>
</comment>
<dbReference type="InterPro" id="IPR000089">
    <property type="entry name" value="Biotin_lipoyl"/>
</dbReference>
<keyword evidence="4" id="KW-0443">Lipid metabolism</keyword>
<proteinExistence type="predicted"/>
<keyword evidence="4" id="KW-0444">Lipid biosynthesis</keyword>
<dbReference type="GO" id="GO:0003989">
    <property type="term" value="F:acetyl-CoA carboxylase activity"/>
    <property type="evidence" value="ECO:0007669"/>
    <property type="project" value="InterPro"/>
</dbReference>
<dbReference type="GO" id="GO:0006633">
    <property type="term" value="P:fatty acid biosynthetic process"/>
    <property type="evidence" value="ECO:0007669"/>
    <property type="project" value="UniProtKB-UniPathway"/>
</dbReference>